<dbReference type="EMBL" id="JAHQIW010005746">
    <property type="protein sequence ID" value="KAJ1367007.1"/>
    <property type="molecule type" value="Genomic_DNA"/>
</dbReference>
<dbReference type="InterPro" id="IPR036361">
    <property type="entry name" value="SAP_dom_sf"/>
</dbReference>
<dbReference type="AlphaFoldDB" id="A0AAD5R000"/>
<sequence length="129" mass="14918">MIIEHTVGERIIEPTDTLLPYHARPEWAERVKKEMVNLTEYFHLKNLDQMTTSAGRKRPHEITPEKTQSKVAKEDLSLMDTREVAEKGMLDKLTVVQLRAAIAQHIACTVKQGTKKAEMVEMLKKYFRV</sequence>
<organism evidence="1 2">
    <name type="scientific">Parelaphostrongylus tenuis</name>
    <name type="common">Meningeal worm</name>
    <dbReference type="NCBI Taxonomy" id="148309"/>
    <lineage>
        <taxon>Eukaryota</taxon>
        <taxon>Metazoa</taxon>
        <taxon>Ecdysozoa</taxon>
        <taxon>Nematoda</taxon>
        <taxon>Chromadorea</taxon>
        <taxon>Rhabditida</taxon>
        <taxon>Rhabditina</taxon>
        <taxon>Rhabditomorpha</taxon>
        <taxon>Strongyloidea</taxon>
        <taxon>Metastrongylidae</taxon>
        <taxon>Parelaphostrongylus</taxon>
    </lineage>
</organism>
<reference evidence="1" key="1">
    <citation type="submission" date="2021-06" db="EMBL/GenBank/DDBJ databases">
        <title>Parelaphostrongylus tenuis whole genome reference sequence.</title>
        <authorList>
            <person name="Garwood T.J."/>
            <person name="Larsen P.A."/>
            <person name="Fountain-Jones N.M."/>
            <person name="Garbe J.R."/>
            <person name="Macchietto M.G."/>
            <person name="Kania S.A."/>
            <person name="Gerhold R.W."/>
            <person name="Richards J.E."/>
            <person name="Wolf T.M."/>
        </authorList>
    </citation>
    <scope>NUCLEOTIDE SEQUENCE</scope>
    <source>
        <strain evidence="1">MNPRO001-30</strain>
        <tissue evidence="1">Meninges</tissue>
    </source>
</reference>
<protein>
    <recommendedName>
        <fullName evidence="3">ATP-dependent DNA helicase 2 subunit 1</fullName>
    </recommendedName>
</protein>
<gene>
    <name evidence="1" type="ORF">KIN20_027835</name>
</gene>
<evidence type="ECO:0000313" key="2">
    <source>
        <dbReference type="Proteomes" id="UP001196413"/>
    </source>
</evidence>
<dbReference type="Gene3D" id="1.10.720.30">
    <property type="entry name" value="SAP domain"/>
    <property type="match status" value="1"/>
</dbReference>
<proteinExistence type="predicted"/>
<comment type="caution">
    <text evidence="1">The sequence shown here is derived from an EMBL/GenBank/DDBJ whole genome shotgun (WGS) entry which is preliminary data.</text>
</comment>
<dbReference type="Proteomes" id="UP001196413">
    <property type="component" value="Unassembled WGS sequence"/>
</dbReference>
<evidence type="ECO:0000313" key="1">
    <source>
        <dbReference type="EMBL" id="KAJ1367007.1"/>
    </source>
</evidence>
<evidence type="ECO:0008006" key="3">
    <source>
        <dbReference type="Google" id="ProtNLM"/>
    </source>
</evidence>
<keyword evidence="2" id="KW-1185">Reference proteome</keyword>
<name>A0AAD5R000_PARTN</name>
<accession>A0AAD5R000</accession>